<sequence length="395" mass="44759">MSAQAALDTERQIPRVDGFLFFCSSQMLFDLLNAPTALRHGYEEMRTPGWPTWRTFSKLLKSPAAVEGIRPSTLRKLERMAEDIPALQPLRAAAEELEVFWRPYADWTGMIADKCLHFVVSKTYWQARIDKELALLTEIHRVANVQARLRMLLDSELANEPGCRSARQASEKLLSLGPGAETYESCMELMHFRLCALSSTLLRFSAWLLAEWEYLTDTLEARVPLEAFLPKLHCDDETWTNPVKDFLDYLASLADCPRQRSTSAFLGRLWADHVFRNDERGLGRGEDVASKQKLLRNWMAGKGGRPEHRSIYELTRAVGRRLDPSDTHTLVVAAHGCGHALVFLESCRHMLLVMRHIGLPDDMITEVFSVFDKEYLKASHAIALEARASGEGADI</sequence>
<comment type="caution">
    <text evidence="1">The sequence shown here is derived from an EMBL/GenBank/DDBJ whole genome shotgun (WGS) entry which is preliminary data.</text>
</comment>
<gene>
    <name evidence="1" type="ORF">DFO67_12428</name>
</gene>
<evidence type="ECO:0000313" key="1">
    <source>
        <dbReference type="EMBL" id="TDX23711.1"/>
    </source>
</evidence>
<reference evidence="1 2" key="1">
    <citation type="submission" date="2019-03" db="EMBL/GenBank/DDBJ databases">
        <title>Freshwater and sediment microbial communities from various areas in North America, analyzing microbe dynamics in response to fracking.</title>
        <authorList>
            <person name="Lamendella R."/>
        </authorList>
    </citation>
    <scope>NUCLEOTIDE SEQUENCE [LARGE SCALE GENOMIC DNA]</scope>
    <source>
        <strain evidence="1 2">6_TX</strain>
    </source>
</reference>
<proteinExistence type="predicted"/>
<evidence type="ECO:0000313" key="2">
    <source>
        <dbReference type="Proteomes" id="UP000294489"/>
    </source>
</evidence>
<accession>A0A4R8FN87</accession>
<protein>
    <submittedName>
        <fullName evidence="1">Uncharacterized protein</fullName>
    </submittedName>
</protein>
<organism evidence="1 2">
    <name type="scientific">Modicisalibacter xianhensis</name>
    <dbReference type="NCBI Taxonomy" id="442341"/>
    <lineage>
        <taxon>Bacteria</taxon>
        <taxon>Pseudomonadati</taxon>
        <taxon>Pseudomonadota</taxon>
        <taxon>Gammaproteobacteria</taxon>
        <taxon>Oceanospirillales</taxon>
        <taxon>Halomonadaceae</taxon>
        <taxon>Modicisalibacter</taxon>
    </lineage>
</organism>
<dbReference type="EMBL" id="SOEC01000024">
    <property type="protein sequence ID" value="TDX23711.1"/>
    <property type="molecule type" value="Genomic_DNA"/>
</dbReference>
<name>A0A4R8FN87_9GAMM</name>
<dbReference type="RefSeq" id="WP_134020591.1">
    <property type="nucleotide sequence ID" value="NZ_SOEC01000024.1"/>
</dbReference>
<dbReference type="OrthoDB" id="6853573at2"/>
<dbReference type="AlphaFoldDB" id="A0A4R8FN87"/>
<dbReference type="Proteomes" id="UP000294489">
    <property type="component" value="Unassembled WGS sequence"/>
</dbReference>